<comment type="function">
    <text evidence="4">Catalyzes the interconversion of L-alanine and D-alanine. May also act on other amino acids.</text>
</comment>
<gene>
    <name evidence="8" type="ORF">A3D67_02090</name>
</gene>
<keyword evidence="3 4" id="KW-0413">Isomerase</keyword>
<dbReference type="InterPro" id="IPR000821">
    <property type="entry name" value="Ala_racemase"/>
</dbReference>
<name>A0A1G2D8A3_9BACT</name>
<dbReference type="PRINTS" id="PR00992">
    <property type="entry name" value="ALARACEMASE"/>
</dbReference>
<dbReference type="SMART" id="SM01005">
    <property type="entry name" value="Ala_racemase_C"/>
    <property type="match status" value="1"/>
</dbReference>
<feature type="active site" description="Proton acceptor; specific for L-alanine" evidence="4">
    <location>
        <position position="282"/>
    </location>
</feature>
<comment type="similarity">
    <text evidence="4">Belongs to the alanine racemase family.</text>
</comment>
<feature type="modified residue" description="N6-(pyridoxal phosphate)lysine" evidence="4 5">
    <location>
        <position position="48"/>
    </location>
</feature>
<dbReference type="Proteomes" id="UP000178099">
    <property type="component" value="Unassembled WGS sequence"/>
</dbReference>
<comment type="catalytic activity">
    <reaction evidence="4">
        <text>L-alanine = D-alanine</text>
        <dbReference type="Rhea" id="RHEA:20249"/>
        <dbReference type="ChEBI" id="CHEBI:57416"/>
        <dbReference type="ChEBI" id="CHEBI:57972"/>
        <dbReference type="EC" id="5.1.1.1"/>
    </reaction>
</comment>
<evidence type="ECO:0000256" key="6">
    <source>
        <dbReference type="PIRSR" id="PIRSR600821-52"/>
    </source>
</evidence>
<dbReference type="EC" id="5.1.1.1" evidence="4"/>
<dbReference type="CDD" id="cd00430">
    <property type="entry name" value="PLPDE_III_AR"/>
    <property type="match status" value="1"/>
</dbReference>
<comment type="cofactor">
    <cofactor evidence="1 4 5">
        <name>pyridoxal 5'-phosphate</name>
        <dbReference type="ChEBI" id="CHEBI:597326"/>
    </cofactor>
</comment>
<comment type="caution">
    <text evidence="8">The sequence shown here is derived from an EMBL/GenBank/DDBJ whole genome shotgun (WGS) entry which is preliminary data.</text>
</comment>
<dbReference type="Gene3D" id="2.40.37.10">
    <property type="entry name" value="Lyase, Ornithine Decarboxylase, Chain A, domain 1"/>
    <property type="match status" value="1"/>
</dbReference>
<organism evidence="8 9">
    <name type="scientific">Candidatus Lloydbacteria bacterium RIFCSPHIGHO2_02_FULL_51_22</name>
    <dbReference type="NCBI Taxonomy" id="1798663"/>
    <lineage>
        <taxon>Bacteria</taxon>
        <taxon>Candidatus Lloydiibacteriota</taxon>
    </lineage>
</organism>
<dbReference type="HAMAP" id="MF_01201">
    <property type="entry name" value="Ala_racemase"/>
    <property type="match status" value="1"/>
</dbReference>
<feature type="domain" description="Alanine racemase C-terminal" evidence="7">
    <location>
        <begin position="261"/>
        <end position="389"/>
    </location>
</feature>
<evidence type="ECO:0000256" key="4">
    <source>
        <dbReference type="HAMAP-Rule" id="MF_01201"/>
    </source>
</evidence>
<evidence type="ECO:0000256" key="3">
    <source>
        <dbReference type="ARBA" id="ARBA00023235"/>
    </source>
</evidence>
<dbReference type="GO" id="GO:0030632">
    <property type="term" value="P:D-alanine biosynthetic process"/>
    <property type="evidence" value="ECO:0007669"/>
    <property type="project" value="UniProtKB-UniRule"/>
</dbReference>
<dbReference type="EMBL" id="MHLN01000047">
    <property type="protein sequence ID" value="OGZ09702.1"/>
    <property type="molecule type" value="Genomic_DNA"/>
</dbReference>
<evidence type="ECO:0000256" key="5">
    <source>
        <dbReference type="PIRSR" id="PIRSR600821-50"/>
    </source>
</evidence>
<dbReference type="Pfam" id="PF00842">
    <property type="entry name" value="Ala_racemase_C"/>
    <property type="match status" value="1"/>
</dbReference>
<dbReference type="GO" id="GO:0030170">
    <property type="term" value="F:pyridoxal phosphate binding"/>
    <property type="evidence" value="ECO:0007669"/>
    <property type="project" value="UniProtKB-UniRule"/>
</dbReference>
<reference evidence="8 9" key="1">
    <citation type="journal article" date="2016" name="Nat. Commun.">
        <title>Thousands of microbial genomes shed light on interconnected biogeochemical processes in an aquifer system.</title>
        <authorList>
            <person name="Anantharaman K."/>
            <person name="Brown C.T."/>
            <person name="Hug L.A."/>
            <person name="Sharon I."/>
            <person name="Castelle C.J."/>
            <person name="Probst A.J."/>
            <person name="Thomas B.C."/>
            <person name="Singh A."/>
            <person name="Wilkins M.J."/>
            <person name="Karaoz U."/>
            <person name="Brodie E.L."/>
            <person name="Williams K.H."/>
            <person name="Hubbard S.S."/>
            <person name="Banfield J.F."/>
        </authorList>
    </citation>
    <scope>NUCLEOTIDE SEQUENCE [LARGE SCALE GENOMIC DNA]</scope>
</reference>
<dbReference type="GO" id="GO:0008784">
    <property type="term" value="F:alanine racemase activity"/>
    <property type="evidence" value="ECO:0007669"/>
    <property type="project" value="UniProtKB-UniRule"/>
</dbReference>
<dbReference type="InterPro" id="IPR029066">
    <property type="entry name" value="PLP-binding_barrel"/>
</dbReference>
<dbReference type="GO" id="GO:0005829">
    <property type="term" value="C:cytosol"/>
    <property type="evidence" value="ECO:0007669"/>
    <property type="project" value="TreeGrafter"/>
</dbReference>
<dbReference type="SUPFAM" id="SSF50621">
    <property type="entry name" value="Alanine racemase C-terminal domain-like"/>
    <property type="match status" value="1"/>
</dbReference>
<dbReference type="PANTHER" id="PTHR30511:SF0">
    <property type="entry name" value="ALANINE RACEMASE, CATABOLIC-RELATED"/>
    <property type="match status" value="1"/>
</dbReference>
<dbReference type="UniPathway" id="UPA00042">
    <property type="reaction ID" value="UER00497"/>
</dbReference>
<dbReference type="InterPro" id="IPR011079">
    <property type="entry name" value="Ala_racemase_C"/>
</dbReference>
<sequence>MTKSMNTIPKKAQGLRTWVEIDTRALGKNVHALKRVPKKGVLLMGIVKSNAYGHGLVPVAQALEAYGVAWLGVDSLVEAARLRKEGVRTPLLVLGYTLPEHFATASKEKISLTISSFPALREVSTWTAKTKKRLNVHIKIDSGMHRQGFLSEDMPELSRALSETTKFLRIEGIYSHLAEANPEALVLGEKQIELFRDCIKALSLATDRERGKPLLHISASGGILCFPNEFSMVRAGAALYGLWPSPEAHKAKSKEIALTPVLSWRTLVVEIKHIRRGEKVGYSFTEAVRRDSTIAVCPIGYWHGYPRALSGKSDVLVRGKRAKVLGRVSMDMIVIDVTGIRGVSAMDVVTLIGKDGTEELSADEVACFAGTTHYEIVTRINPLIERIIK</sequence>
<dbReference type="InterPro" id="IPR001608">
    <property type="entry name" value="Ala_racemase_N"/>
</dbReference>
<feature type="binding site" evidence="4 6">
    <location>
        <position position="330"/>
    </location>
    <ligand>
        <name>substrate</name>
    </ligand>
</feature>
<proteinExistence type="inferred from homology"/>
<dbReference type="NCBIfam" id="TIGR00492">
    <property type="entry name" value="alr"/>
    <property type="match status" value="1"/>
</dbReference>
<dbReference type="PROSITE" id="PS00395">
    <property type="entry name" value="ALANINE_RACEMASE"/>
    <property type="match status" value="1"/>
</dbReference>
<dbReference type="PANTHER" id="PTHR30511">
    <property type="entry name" value="ALANINE RACEMASE"/>
    <property type="match status" value="1"/>
</dbReference>
<dbReference type="Pfam" id="PF01168">
    <property type="entry name" value="Ala_racemase_N"/>
    <property type="match status" value="1"/>
</dbReference>
<dbReference type="Gene3D" id="3.20.20.10">
    <property type="entry name" value="Alanine racemase"/>
    <property type="match status" value="1"/>
</dbReference>
<dbReference type="FunFam" id="3.20.20.10:FF:000002">
    <property type="entry name" value="Alanine racemase"/>
    <property type="match status" value="1"/>
</dbReference>
<evidence type="ECO:0000313" key="8">
    <source>
        <dbReference type="EMBL" id="OGZ09702.1"/>
    </source>
</evidence>
<comment type="pathway">
    <text evidence="4">Amino-acid biosynthesis; D-alanine biosynthesis; D-alanine from L-alanine: step 1/1.</text>
</comment>
<dbReference type="SUPFAM" id="SSF51419">
    <property type="entry name" value="PLP-binding barrel"/>
    <property type="match status" value="1"/>
</dbReference>
<protein>
    <recommendedName>
        <fullName evidence="4">Alanine racemase</fullName>
        <ecNumber evidence="4">5.1.1.1</ecNumber>
    </recommendedName>
</protein>
<accession>A0A1G2D8A3</accession>
<evidence type="ECO:0000256" key="2">
    <source>
        <dbReference type="ARBA" id="ARBA00022898"/>
    </source>
</evidence>
<evidence type="ECO:0000259" key="7">
    <source>
        <dbReference type="SMART" id="SM01005"/>
    </source>
</evidence>
<feature type="active site" description="Proton acceptor; specific for D-alanine" evidence="4">
    <location>
        <position position="48"/>
    </location>
</feature>
<keyword evidence="2 4" id="KW-0663">Pyridoxal phosphate</keyword>
<evidence type="ECO:0000313" key="9">
    <source>
        <dbReference type="Proteomes" id="UP000178099"/>
    </source>
</evidence>
<evidence type="ECO:0000256" key="1">
    <source>
        <dbReference type="ARBA" id="ARBA00001933"/>
    </source>
</evidence>
<feature type="binding site" evidence="4 6">
    <location>
        <position position="146"/>
    </location>
    <ligand>
        <name>substrate</name>
    </ligand>
</feature>
<dbReference type="InterPro" id="IPR020622">
    <property type="entry name" value="Ala_racemase_pyridoxalP-BS"/>
</dbReference>
<dbReference type="InterPro" id="IPR009006">
    <property type="entry name" value="Ala_racemase/Decarboxylase_C"/>
</dbReference>
<dbReference type="AlphaFoldDB" id="A0A1G2D8A3"/>